<proteinExistence type="predicted"/>
<dbReference type="EMBL" id="CP039690">
    <property type="protein sequence ID" value="QCI64911.1"/>
    <property type="molecule type" value="Genomic_DNA"/>
</dbReference>
<dbReference type="KEGG" id="pstg:E8M01_12150"/>
<feature type="domain" description="Beta-lactamase-related" evidence="1">
    <location>
        <begin position="9"/>
        <end position="367"/>
    </location>
</feature>
<organism evidence="2 3">
    <name type="scientific">Phreatobacter stygius</name>
    <dbReference type="NCBI Taxonomy" id="1940610"/>
    <lineage>
        <taxon>Bacteria</taxon>
        <taxon>Pseudomonadati</taxon>
        <taxon>Pseudomonadota</taxon>
        <taxon>Alphaproteobacteria</taxon>
        <taxon>Hyphomicrobiales</taxon>
        <taxon>Phreatobacteraceae</taxon>
        <taxon>Phreatobacter</taxon>
    </lineage>
</organism>
<dbReference type="OrthoDB" id="9808046at2"/>
<dbReference type="InterPro" id="IPR012338">
    <property type="entry name" value="Beta-lactam/transpept-like"/>
</dbReference>
<evidence type="ECO:0000313" key="3">
    <source>
        <dbReference type="Proteomes" id="UP000298781"/>
    </source>
</evidence>
<reference evidence="2 3" key="1">
    <citation type="submission" date="2019-04" db="EMBL/GenBank/DDBJ databases">
        <title>Phreatobacter aquaticus sp. nov.</title>
        <authorList>
            <person name="Choi A."/>
        </authorList>
    </citation>
    <scope>NUCLEOTIDE SEQUENCE [LARGE SCALE GENOMIC DNA]</scope>
    <source>
        <strain evidence="2 3">KCTC 52518</strain>
    </source>
</reference>
<dbReference type="InterPro" id="IPR001466">
    <property type="entry name" value="Beta-lactam-related"/>
</dbReference>
<dbReference type="SUPFAM" id="SSF56601">
    <property type="entry name" value="beta-lactamase/transpeptidase-like"/>
    <property type="match status" value="1"/>
</dbReference>
<dbReference type="AlphaFoldDB" id="A0A4D7AXP6"/>
<dbReference type="Proteomes" id="UP000298781">
    <property type="component" value="Chromosome"/>
</dbReference>
<gene>
    <name evidence="2" type="ORF">E8M01_12150</name>
</gene>
<dbReference type="InterPro" id="IPR050789">
    <property type="entry name" value="Diverse_Enzym_Activities"/>
</dbReference>
<name>A0A4D7AXP6_9HYPH</name>
<protein>
    <submittedName>
        <fullName evidence="2">Beta-lactamase family protein</fullName>
    </submittedName>
</protein>
<accession>A0A4D7AXP6</accession>
<dbReference type="Pfam" id="PF00144">
    <property type="entry name" value="Beta-lactamase"/>
    <property type="match status" value="1"/>
</dbReference>
<keyword evidence="3" id="KW-1185">Reference proteome</keyword>
<evidence type="ECO:0000259" key="1">
    <source>
        <dbReference type="Pfam" id="PF00144"/>
    </source>
</evidence>
<dbReference type="RefSeq" id="WP_136960362.1">
    <property type="nucleotide sequence ID" value="NZ_CP039690.1"/>
</dbReference>
<dbReference type="PANTHER" id="PTHR43283:SF3">
    <property type="entry name" value="BETA-LACTAMASE FAMILY PROTEIN (AFU_ORTHOLOGUE AFUA_5G07500)"/>
    <property type="match status" value="1"/>
</dbReference>
<dbReference type="PANTHER" id="PTHR43283">
    <property type="entry name" value="BETA-LACTAMASE-RELATED"/>
    <property type="match status" value="1"/>
</dbReference>
<dbReference type="Gene3D" id="3.40.710.10">
    <property type="entry name" value="DD-peptidase/beta-lactamase superfamily"/>
    <property type="match status" value="1"/>
</dbReference>
<sequence length="388" mass="41336">MTTFAALDEILGGAAARGEVPGVIGLVGAPGETLYEGAFGKRDIGKPQAMTMDTVVWIASMTKAVTGAAAMQLVEQGRIDLDAPAARVVAEIGHARVLDGFDADGKPQLRAPKRAITLRDLLTHTAGYSYDMWNPDIGRYMAATGTPGVTGCQNAALTTPLVADPGEVFEYGISIDWAGKMVEAVSGQRLESYFADHLFAPLGMKDTMFKMGADQLARHAPIHARTPDGLVATDMMIPQEPEFFMGGGGLYSTARDYLAFATMILNGGAGNGNRVLKAETVAEMSRDQIPGIKIGTLVSAIPPATNDANFFPGVSQGWGLSFLINRDRSPEGRPAGSLAWAGLANTFFWIDPKTRITGILLTQILPFFDVEAIKLFRAFETGVYRATA</sequence>
<evidence type="ECO:0000313" key="2">
    <source>
        <dbReference type="EMBL" id="QCI64911.1"/>
    </source>
</evidence>